<dbReference type="AlphaFoldDB" id="A0A0J1FP66"/>
<dbReference type="GO" id="GO:0005737">
    <property type="term" value="C:cytoplasm"/>
    <property type="evidence" value="ECO:0007669"/>
    <property type="project" value="TreeGrafter"/>
</dbReference>
<dbReference type="InterPro" id="IPR051783">
    <property type="entry name" value="NAD(P)-dependent_oxidoreduct"/>
</dbReference>
<dbReference type="InterPro" id="IPR001509">
    <property type="entry name" value="Epimerase_deHydtase"/>
</dbReference>
<proteinExistence type="predicted"/>
<dbReference type="RefSeq" id="WP_047810668.1">
    <property type="nucleotide sequence ID" value="NZ_LDZY01000009.1"/>
</dbReference>
<protein>
    <recommendedName>
        <fullName evidence="1">NAD-dependent epimerase/dehydratase domain-containing protein</fullName>
    </recommendedName>
</protein>
<dbReference type="PANTHER" id="PTHR48079:SF6">
    <property type="entry name" value="NAD(P)-BINDING DOMAIN-CONTAINING PROTEIN-RELATED"/>
    <property type="match status" value="1"/>
</dbReference>
<dbReference type="Gene3D" id="3.40.50.720">
    <property type="entry name" value="NAD(P)-binding Rossmann-like Domain"/>
    <property type="match status" value="1"/>
</dbReference>
<accession>A0A0J1FP66</accession>
<reference evidence="2 3" key="1">
    <citation type="submission" date="2015-06" db="EMBL/GenBank/DDBJ databases">
        <title>Draft genome of the moderately acidophilic sulfate reducer Candidatus Desulfosporosinus acididurans strain M1.</title>
        <authorList>
            <person name="Poehlein A."/>
            <person name="Petzsch P."/>
            <person name="Johnson B.D."/>
            <person name="Schloemann M."/>
            <person name="Daniel R."/>
            <person name="Muehling M."/>
        </authorList>
    </citation>
    <scope>NUCLEOTIDE SEQUENCE [LARGE SCALE GENOMIC DNA]</scope>
    <source>
        <strain evidence="2 3">M1</strain>
    </source>
</reference>
<dbReference type="InterPro" id="IPR036291">
    <property type="entry name" value="NAD(P)-bd_dom_sf"/>
</dbReference>
<gene>
    <name evidence="2" type="ORF">DEAC_c28460</name>
</gene>
<dbReference type="PANTHER" id="PTHR48079">
    <property type="entry name" value="PROTEIN YEEZ"/>
    <property type="match status" value="1"/>
</dbReference>
<keyword evidence="3" id="KW-1185">Reference proteome</keyword>
<feature type="domain" description="NAD-dependent epimerase/dehydratase" evidence="1">
    <location>
        <begin position="3"/>
        <end position="73"/>
    </location>
</feature>
<comment type="caution">
    <text evidence="2">The sequence shown here is derived from an EMBL/GenBank/DDBJ whole genome shotgun (WGS) entry which is preliminary data.</text>
</comment>
<evidence type="ECO:0000259" key="1">
    <source>
        <dbReference type="Pfam" id="PF01370"/>
    </source>
</evidence>
<evidence type="ECO:0000313" key="3">
    <source>
        <dbReference type="Proteomes" id="UP000036356"/>
    </source>
</evidence>
<dbReference type="PATRIC" id="fig|476652.3.peg.2992"/>
<dbReference type="SUPFAM" id="SSF51735">
    <property type="entry name" value="NAD(P)-binding Rossmann-fold domains"/>
    <property type="match status" value="1"/>
</dbReference>
<dbReference type="Pfam" id="PF01370">
    <property type="entry name" value="Epimerase"/>
    <property type="match status" value="1"/>
</dbReference>
<dbReference type="Proteomes" id="UP000036356">
    <property type="component" value="Unassembled WGS sequence"/>
</dbReference>
<evidence type="ECO:0000313" key="2">
    <source>
        <dbReference type="EMBL" id="KLU65294.1"/>
    </source>
</evidence>
<dbReference type="EMBL" id="LDZY01000009">
    <property type="protein sequence ID" value="KLU65294.1"/>
    <property type="molecule type" value="Genomic_DNA"/>
</dbReference>
<dbReference type="GO" id="GO:0004029">
    <property type="term" value="F:aldehyde dehydrogenase (NAD+) activity"/>
    <property type="evidence" value="ECO:0007669"/>
    <property type="project" value="TreeGrafter"/>
</dbReference>
<sequence length="99" mass="10297">MRIFVTGATGFIGSAVVDELIRAGHQVVGLARSDDAAAALTTAGAAVHRGSLDDLDSLYHGAATADGVIHMAYIHDFSIYDKAVITDLSAMKVSGLQEH</sequence>
<dbReference type="STRING" id="476652.DEAC_c28460"/>
<name>A0A0J1FP66_9FIRM</name>
<organism evidence="2 3">
    <name type="scientific">Desulfosporosinus acididurans</name>
    <dbReference type="NCBI Taxonomy" id="476652"/>
    <lineage>
        <taxon>Bacteria</taxon>
        <taxon>Bacillati</taxon>
        <taxon>Bacillota</taxon>
        <taxon>Clostridia</taxon>
        <taxon>Eubacteriales</taxon>
        <taxon>Desulfitobacteriaceae</taxon>
        <taxon>Desulfosporosinus</taxon>
    </lineage>
</organism>